<evidence type="ECO:0000313" key="1">
    <source>
        <dbReference type="EMBL" id="GAB1223645.1"/>
    </source>
</evidence>
<gene>
    <name evidence="1" type="ORF">ENUP19_0158G0003</name>
</gene>
<dbReference type="Proteomes" id="UP001628156">
    <property type="component" value="Unassembled WGS sequence"/>
</dbReference>
<evidence type="ECO:0000313" key="2">
    <source>
        <dbReference type="Proteomes" id="UP001628156"/>
    </source>
</evidence>
<proteinExistence type="predicted"/>
<keyword evidence="2" id="KW-1185">Reference proteome</keyword>
<sequence>MKRDYILIQQLKKIYNNLPNSKLYNSYDTSKIKYIDIQPISMEKIEVIELDENPQNNETEILLDQSPFTSQNNNPMKSTVSDLLLLQPPSYITNNTKTQLLTNQLTSTNSVIPNISSKQLLPTNGNILPPSSINPIVKVRKSDSRMKQLKFDIQQPNINTTKKGSDVLTQTRQQPSKKSNVFNIDLSLIQEKPIVIDDDNDSFIQINDKGEEVIDLSVIDQISQDDDTKTKDLIKILESEVHNYSTIH</sequence>
<reference evidence="1 2" key="1">
    <citation type="journal article" date="2019" name="PLoS Negl. Trop. Dis.">
        <title>Whole genome sequencing of Entamoeba nuttalli reveals mammalian host-related molecular signatures and a novel octapeptide-repeat surface protein.</title>
        <authorList>
            <person name="Tanaka M."/>
            <person name="Makiuchi T."/>
            <person name="Komiyama T."/>
            <person name="Shiina T."/>
            <person name="Osaki K."/>
            <person name="Tachibana H."/>
        </authorList>
    </citation>
    <scope>NUCLEOTIDE SEQUENCE [LARGE SCALE GENOMIC DNA]</scope>
    <source>
        <strain evidence="1 2">P19-061405</strain>
    </source>
</reference>
<protein>
    <submittedName>
        <fullName evidence="1">Uncharacterized protein</fullName>
    </submittedName>
</protein>
<accession>A0ABQ0DLA6</accession>
<name>A0ABQ0DLA6_9EUKA</name>
<dbReference type="EMBL" id="BAAFRS010000158">
    <property type="protein sequence ID" value="GAB1223645.1"/>
    <property type="molecule type" value="Genomic_DNA"/>
</dbReference>
<organism evidence="1 2">
    <name type="scientific">Entamoeba nuttalli</name>
    <dbReference type="NCBI Taxonomy" id="412467"/>
    <lineage>
        <taxon>Eukaryota</taxon>
        <taxon>Amoebozoa</taxon>
        <taxon>Evosea</taxon>
        <taxon>Archamoebae</taxon>
        <taxon>Mastigamoebida</taxon>
        <taxon>Entamoebidae</taxon>
        <taxon>Entamoeba</taxon>
    </lineage>
</organism>
<comment type="caution">
    <text evidence="1">The sequence shown here is derived from an EMBL/GenBank/DDBJ whole genome shotgun (WGS) entry which is preliminary data.</text>
</comment>